<organism evidence="1 2">
    <name type="scientific">Dovyalis caffra</name>
    <dbReference type="NCBI Taxonomy" id="77055"/>
    <lineage>
        <taxon>Eukaryota</taxon>
        <taxon>Viridiplantae</taxon>
        <taxon>Streptophyta</taxon>
        <taxon>Embryophyta</taxon>
        <taxon>Tracheophyta</taxon>
        <taxon>Spermatophyta</taxon>
        <taxon>Magnoliopsida</taxon>
        <taxon>eudicotyledons</taxon>
        <taxon>Gunneridae</taxon>
        <taxon>Pentapetalae</taxon>
        <taxon>rosids</taxon>
        <taxon>fabids</taxon>
        <taxon>Malpighiales</taxon>
        <taxon>Salicaceae</taxon>
        <taxon>Flacourtieae</taxon>
        <taxon>Dovyalis</taxon>
    </lineage>
</organism>
<sequence length="67" mass="7819">MHYVKRLINQGLEKLKDKKSPFLNVGRELTDMLDPKAYTDIHTTLHLPNWTTNSSLSATRLPEYYLT</sequence>
<proteinExistence type="predicted"/>
<reference evidence="1 2" key="1">
    <citation type="submission" date="2024-01" db="EMBL/GenBank/DDBJ databases">
        <authorList>
            <person name="Waweru B."/>
        </authorList>
    </citation>
    <scope>NUCLEOTIDE SEQUENCE [LARGE SCALE GENOMIC DNA]</scope>
</reference>
<protein>
    <submittedName>
        <fullName evidence="1">Uncharacterized protein</fullName>
    </submittedName>
</protein>
<accession>A0AAV1S5Q9</accession>
<gene>
    <name evidence="1" type="ORF">DCAF_LOCUS18931</name>
</gene>
<keyword evidence="2" id="KW-1185">Reference proteome</keyword>
<comment type="caution">
    <text evidence="1">The sequence shown here is derived from an EMBL/GenBank/DDBJ whole genome shotgun (WGS) entry which is preliminary data.</text>
</comment>
<evidence type="ECO:0000313" key="1">
    <source>
        <dbReference type="EMBL" id="CAK7346260.1"/>
    </source>
</evidence>
<dbReference type="EMBL" id="CAWUPB010001173">
    <property type="protein sequence ID" value="CAK7346260.1"/>
    <property type="molecule type" value="Genomic_DNA"/>
</dbReference>
<name>A0AAV1S5Q9_9ROSI</name>
<dbReference type="Proteomes" id="UP001314170">
    <property type="component" value="Unassembled WGS sequence"/>
</dbReference>
<dbReference type="AlphaFoldDB" id="A0AAV1S5Q9"/>
<evidence type="ECO:0000313" key="2">
    <source>
        <dbReference type="Proteomes" id="UP001314170"/>
    </source>
</evidence>